<evidence type="ECO:0000313" key="3">
    <source>
        <dbReference type="EMBL" id="KAK0045773.1"/>
    </source>
</evidence>
<evidence type="ECO:0000259" key="2">
    <source>
        <dbReference type="SMART" id="SM00198"/>
    </source>
</evidence>
<evidence type="ECO:0000256" key="1">
    <source>
        <dbReference type="SAM" id="SignalP"/>
    </source>
</evidence>
<keyword evidence="4" id="KW-1185">Reference proteome</keyword>
<feature type="domain" description="SCP" evidence="2">
    <location>
        <begin position="41"/>
        <end position="190"/>
    </location>
</feature>
<dbReference type="InterPro" id="IPR035940">
    <property type="entry name" value="CAP_sf"/>
</dbReference>
<sequence>MEHCCYCVLSSVVLIQFVVFVASAPPAASLATAPSTVFTADQIRTVLDAHNEARRMENARNMPNLKWNNDLATKAQNWTDKCKFAHQPPRVRRWGENIAAVGNTRPISNQLTAMIAEWVEEKKFNVNGTFEECCSFRASDCCHYTQVIWDRTTDVGCGYTVCANLEYGTNQLTDIAFLACYYTPSGNSPIVTYDWRPYVGANVTQP</sequence>
<dbReference type="Proteomes" id="UP001233172">
    <property type="component" value="Unassembled WGS sequence"/>
</dbReference>
<name>A0AAD8B1S1_BIOPF</name>
<dbReference type="InterPro" id="IPR001283">
    <property type="entry name" value="CRISP-related"/>
</dbReference>
<dbReference type="SUPFAM" id="SSF55797">
    <property type="entry name" value="PR-1-like"/>
    <property type="match status" value="1"/>
</dbReference>
<reference evidence="3" key="1">
    <citation type="journal article" date="2023" name="PLoS Negl. Trop. Dis.">
        <title>A genome sequence for Biomphalaria pfeifferi, the major vector snail for the human-infecting parasite Schistosoma mansoni.</title>
        <authorList>
            <person name="Bu L."/>
            <person name="Lu L."/>
            <person name="Laidemitt M.R."/>
            <person name="Zhang S.M."/>
            <person name="Mutuku M."/>
            <person name="Mkoji G."/>
            <person name="Steinauer M."/>
            <person name="Loker E.S."/>
        </authorList>
    </citation>
    <scope>NUCLEOTIDE SEQUENCE</scope>
    <source>
        <strain evidence="3">KasaAsao</strain>
    </source>
</reference>
<comment type="caution">
    <text evidence="3">The sequence shown here is derived from an EMBL/GenBank/DDBJ whole genome shotgun (WGS) entry which is preliminary data.</text>
</comment>
<dbReference type="Gene3D" id="3.40.33.10">
    <property type="entry name" value="CAP"/>
    <property type="match status" value="1"/>
</dbReference>
<dbReference type="CDD" id="cd05380">
    <property type="entry name" value="CAP_euk"/>
    <property type="match status" value="1"/>
</dbReference>
<proteinExistence type="predicted"/>
<reference evidence="3" key="2">
    <citation type="submission" date="2023-04" db="EMBL/GenBank/DDBJ databases">
        <authorList>
            <person name="Bu L."/>
            <person name="Lu L."/>
            <person name="Laidemitt M.R."/>
            <person name="Zhang S.M."/>
            <person name="Mutuku M."/>
            <person name="Mkoji G."/>
            <person name="Steinauer M."/>
            <person name="Loker E.S."/>
        </authorList>
    </citation>
    <scope>NUCLEOTIDE SEQUENCE</scope>
    <source>
        <strain evidence="3">KasaAsao</strain>
        <tissue evidence="3">Whole Snail</tissue>
    </source>
</reference>
<dbReference type="PRINTS" id="PR00837">
    <property type="entry name" value="V5TPXLIKE"/>
</dbReference>
<dbReference type="PANTHER" id="PTHR10334">
    <property type="entry name" value="CYSTEINE-RICH SECRETORY PROTEIN-RELATED"/>
    <property type="match status" value="1"/>
</dbReference>
<dbReference type="InterPro" id="IPR014044">
    <property type="entry name" value="CAP_dom"/>
</dbReference>
<organism evidence="3 4">
    <name type="scientific">Biomphalaria pfeifferi</name>
    <name type="common">Bloodfluke planorb</name>
    <name type="synonym">Freshwater snail</name>
    <dbReference type="NCBI Taxonomy" id="112525"/>
    <lineage>
        <taxon>Eukaryota</taxon>
        <taxon>Metazoa</taxon>
        <taxon>Spiralia</taxon>
        <taxon>Lophotrochozoa</taxon>
        <taxon>Mollusca</taxon>
        <taxon>Gastropoda</taxon>
        <taxon>Heterobranchia</taxon>
        <taxon>Euthyneura</taxon>
        <taxon>Panpulmonata</taxon>
        <taxon>Hygrophila</taxon>
        <taxon>Lymnaeoidea</taxon>
        <taxon>Planorbidae</taxon>
        <taxon>Biomphalaria</taxon>
    </lineage>
</organism>
<dbReference type="AlphaFoldDB" id="A0AAD8B1S1"/>
<dbReference type="SMART" id="SM00198">
    <property type="entry name" value="SCP"/>
    <property type="match status" value="1"/>
</dbReference>
<dbReference type="Pfam" id="PF00188">
    <property type="entry name" value="CAP"/>
    <property type="match status" value="1"/>
</dbReference>
<feature type="chain" id="PRO_5041934706" evidence="1">
    <location>
        <begin position="24"/>
        <end position="206"/>
    </location>
</feature>
<protein>
    <submittedName>
        <fullName evidence="3">Venom allergen 5</fullName>
    </submittedName>
</protein>
<accession>A0AAD8B1S1</accession>
<evidence type="ECO:0000313" key="4">
    <source>
        <dbReference type="Proteomes" id="UP001233172"/>
    </source>
</evidence>
<keyword evidence="1" id="KW-0732">Signal</keyword>
<feature type="signal peptide" evidence="1">
    <location>
        <begin position="1"/>
        <end position="23"/>
    </location>
</feature>
<dbReference type="EMBL" id="JASAOG010000175">
    <property type="protein sequence ID" value="KAK0045773.1"/>
    <property type="molecule type" value="Genomic_DNA"/>
</dbReference>
<gene>
    <name evidence="3" type="ORF">Bpfe_024772</name>
</gene>